<dbReference type="InterPro" id="IPR002052">
    <property type="entry name" value="DNA_methylase_N6_adenine_CS"/>
</dbReference>
<sequence>MGDDDRVELCWPGKYVDGVRAPLVDHGAELIERERLGAATPPGTPANRLIRGDNLLALEALVRRAPHSVDLVYIDPPFATGNRFALLRRIGDKREGTDAQLRLPAFDDAWDGGLAGFLRMLDPRLRLIHQLLSPTGSLYVHVDPTVGHAVKLLLDEIFGPGCFQREIVWRIGWISGFKTTARNWIRNHDLIFFYTKDPREFTFNKTWVPHPSSYERRAGTAAKAPGVAIEDVWNAGAGELELSGRESLDSIQIKSFSREKTGWATQKNESLLRRIIAASSDPGDVVADLFAGSGTTGVVAAALGRAFVVCDHADAAVQIARNRLIDAEVGFELLEVDHRERELKLQGVAPAQLQAWMLDQLGGELVELGPFMGRRGDVGLALGMPGEPVTAARIEQLVIAAREHQLGAVELVAFEWAGPDLAGEAATADPGDPLLVPIQVGRGLFEPSVRATAWIDGGVAVCERPELVVEVAELDDARMTIELVDVRLRRPQHLPDALRSRGFAERVLGWSLADAATPTQPMFVAVRGRGGLSLIAELPRTRAALILAVEDICGHRHVRLLEPRLR</sequence>
<comment type="caution">
    <text evidence="8">The sequence shown here is derived from an EMBL/GenBank/DDBJ whole genome shotgun (WGS) entry which is preliminary data.</text>
</comment>
<dbReference type="RefSeq" id="WP_146157633.1">
    <property type="nucleotide sequence ID" value="NZ_PVNL01000049.1"/>
</dbReference>
<dbReference type="SUPFAM" id="SSF53335">
    <property type="entry name" value="S-adenosyl-L-methionine-dependent methyltransferases"/>
    <property type="match status" value="1"/>
</dbReference>
<feature type="domain" description="DNA methylase N-4/N-6" evidence="7">
    <location>
        <begin position="69"/>
        <end position="321"/>
    </location>
</feature>
<comment type="catalytic activity">
    <reaction evidence="6">
        <text>a 2'-deoxyadenosine in DNA + S-adenosyl-L-methionine = an N(6)-methyl-2'-deoxyadenosine in DNA + S-adenosyl-L-homocysteine + H(+)</text>
        <dbReference type="Rhea" id="RHEA:15197"/>
        <dbReference type="Rhea" id="RHEA-COMP:12418"/>
        <dbReference type="Rhea" id="RHEA-COMP:12419"/>
        <dbReference type="ChEBI" id="CHEBI:15378"/>
        <dbReference type="ChEBI" id="CHEBI:57856"/>
        <dbReference type="ChEBI" id="CHEBI:59789"/>
        <dbReference type="ChEBI" id="CHEBI:90615"/>
        <dbReference type="ChEBI" id="CHEBI:90616"/>
        <dbReference type="EC" id="2.1.1.72"/>
    </reaction>
</comment>
<keyword evidence="3 8" id="KW-0489">Methyltransferase</keyword>
<evidence type="ECO:0000256" key="1">
    <source>
        <dbReference type="ARBA" id="ARBA00006594"/>
    </source>
</evidence>
<dbReference type="InterPro" id="IPR029063">
    <property type="entry name" value="SAM-dependent_MTases_sf"/>
</dbReference>
<evidence type="ECO:0000259" key="7">
    <source>
        <dbReference type="Pfam" id="PF01555"/>
    </source>
</evidence>
<comment type="similarity">
    <text evidence="1">Belongs to the N(4)/N(6)-methyltransferase family.</text>
</comment>
<dbReference type="InterPro" id="IPR002941">
    <property type="entry name" value="DNA_methylase_N4/N6"/>
</dbReference>
<dbReference type="OrthoDB" id="9800801at2"/>
<gene>
    <name evidence="8" type="primary">yhdJ_2</name>
    <name evidence="8" type="ORF">ENSA7_24900</name>
</gene>
<name>A0A2S9YRW1_9BACT</name>
<dbReference type="GO" id="GO:0032259">
    <property type="term" value="P:methylation"/>
    <property type="evidence" value="ECO:0007669"/>
    <property type="project" value="UniProtKB-KW"/>
</dbReference>
<dbReference type="InterPro" id="IPR002295">
    <property type="entry name" value="N4/N6-MTase_EcoPI_Mod-like"/>
</dbReference>
<dbReference type="PRINTS" id="PR00506">
    <property type="entry name" value="D21N6MTFRASE"/>
</dbReference>
<keyword evidence="5" id="KW-0949">S-adenosyl-L-methionine</keyword>
<dbReference type="Gene3D" id="3.40.50.150">
    <property type="entry name" value="Vaccinia Virus protein VP39"/>
    <property type="match status" value="1"/>
</dbReference>
<dbReference type="EMBL" id="PVNL01000049">
    <property type="protein sequence ID" value="PRQ07818.1"/>
    <property type="molecule type" value="Genomic_DNA"/>
</dbReference>
<evidence type="ECO:0000256" key="5">
    <source>
        <dbReference type="ARBA" id="ARBA00022691"/>
    </source>
</evidence>
<dbReference type="EC" id="2.1.1.72" evidence="2"/>
<evidence type="ECO:0000313" key="8">
    <source>
        <dbReference type="EMBL" id="PRQ07818.1"/>
    </source>
</evidence>
<proteinExistence type="inferred from homology"/>
<protein>
    <recommendedName>
        <fullName evidence="2">site-specific DNA-methyltransferase (adenine-specific)</fullName>
        <ecNumber evidence="2">2.1.1.72</ecNumber>
    </recommendedName>
</protein>
<dbReference type="PROSITE" id="PS00092">
    <property type="entry name" value="N6_MTASE"/>
    <property type="match status" value="1"/>
</dbReference>
<dbReference type="GO" id="GO:0008170">
    <property type="term" value="F:N-methyltransferase activity"/>
    <property type="evidence" value="ECO:0007669"/>
    <property type="project" value="InterPro"/>
</dbReference>
<dbReference type="Proteomes" id="UP000238823">
    <property type="component" value="Unassembled WGS sequence"/>
</dbReference>
<dbReference type="GO" id="GO:0009007">
    <property type="term" value="F:site-specific DNA-methyltransferase (adenine-specific) activity"/>
    <property type="evidence" value="ECO:0007669"/>
    <property type="project" value="UniProtKB-EC"/>
</dbReference>
<dbReference type="AlphaFoldDB" id="A0A2S9YRW1"/>
<evidence type="ECO:0000313" key="9">
    <source>
        <dbReference type="Proteomes" id="UP000238823"/>
    </source>
</evidence>
<evidence type="ECO:0000256" key="3">
    <source>
        <dbReference type="ARBA" id="ARBA00022603"/>
    </source>
</evidence>
<evidence type="ECO:0000256" key="2">
    <source>
        <dbReference type="ARBA" id="ARBA00011900"/>
    </source>
</evidence>
<evidence type="ECO:0000256" key="6">
    <source>
        <dbReference type="ARBA" id="ARBA00047942"/>
    </source>
</evidence>
<dbReference type="GO" id="GO:0003677">
    <property type="term" value="F:DNA binding"/>
    <property type="evidence" value="ECO:0007669"/>
    <property type="project" value="InterPro"/>
</dbReference>
<evidence type="ECO:0000256" key="4">
    <source>
        <dbReference type="ARBA" id="ARBA00022679"/>
    </source>
</evidence>
<dbReference type="Pfam" id="PF01555">
    <property type="entry name" value="N6_N4_Mtase"/>
    <property type="match status" value="1"/>
</dbReference>
<reference evidence="8 9" key="1">
    <citation type="submission" date="2018-03" db="EMBL/GenBank/DDBJ databases">
        <title>Draft Genome Sequences of the Obligatory Marine Myxobacteria Enhygromyxa salina SWB007.</title>
        <authorList>
            <person name="Poehlein A."/>
            <person name="Moghaddam J.A."/>
            <person name="Harms H."/>
            <person name="Alanjari M."/>
            <person name="Koenig G.M."/>
            <person name="Daniel R."/>
            <person name="Schaeberle T.F."/>
        </authorList>
    </citation>
    <scope>NUCLEOTIDE SEQUENCE [LARGE SCALE GENOMIC DNA]</scope>
    <source>
        <strain evidence="8 9">SWB007</strain>
    </source>
</reference>
<keyword evidence="4 8" id="KW-0808">Transferase</keyword>
<organism evidence="8 9">
    <name type="scientific">Enhygromyxa salina</name>
    <dbReference type="NCBI Taxonomy" id="215803"/>
    <lineage>
        <taxon>Bacteria</taxon>
        <taxon>Pseudomonadati</taxon>
        <taxon>Myxococcota</taxon>
        <taxon>Polyangia</taxon>
        <taxon>Nannocystales</taxon>
        <taxon>Nannocystaceae</taxon>
        <taxon>Enhygromyxa</taxon>
    </lineage>
</organism>
<accession>A0A2S9YRW1</accession>